<sequence length="437" mass="47386">MLRQSLFSLLSLGLATLASGAALAPRGEDVDAGDKAVGEKWVDHDKVERFQQAQSSDKRRGDLELLFKPYLHVKGGCFPYAAVDKEGNHGAGLRPTGDKGSGCRHKDRGQVYARVAFSEGETVGIKGRTAVVFSYYLPKVQEMPEKHRHYYLTVVVWLHSNKCNAEAGDYEIAGVSYSNGGATFDTTSSRRTKYTSSEGGIGAVNTHPVVGYDAGVNVFPWDDETEKPITSPLISWDKLPRAALDQFNGIRYEKARCPFSDANIQATLEAAYDESMYIDLGPGPAGGCGPSPMDPDFAEPKPDFTEPDFTEPDFTEPDVTEPDLNDPSNDPTNPFNNPNIPFGDPIDTSDDTTGTFDDTTGTFDDTTGTFDDTTGTFDDTTGTFDDTTGTFDDTTEPPYGPTMVGPEASRPLRTGDPKAISDTRSGALRTWPVSFKP</sequence>
<keyword evidence="4" id="KW-1185">Reference proteome</keyword>
<proteinExistence type="predicted"/>
<gene>
    <name evidence="3" type="ORF">CSHISOI_07060</name>
</gene>
<feature type="compositionally biased region" description="Acidic residues" evidence="1">
    <location>
        <begin position="305"/>
        <end position="324"/>
    </location>
</feature>
<feature type="chain" id="PRO_5024966538" evidence="2">
    <location>
        <begin position="21"/>
        <end position="437"/>
    </location>
</feature>
<evidence type="ECO:0000256" key="1">
    <source>
        <dbReference type="SAM" id="MobiDB-lite"/>
    </source>
</evidence>
<dbReference type="Proteomes" id="UP000326340">
    <property type="component" value="Unassembled WGS sequence"/>
</dbReference>
<feature type="region of interest" description="Disordered" evidence="1">
    <location>
        <begin position="282"/>
        <end position="346"/>
    </location>
</feature>
<keyword evidence="2" id="KW-0732">Signal</keyword>
<protein>
    <submittedName>
        <fullName evidence="3">Putative DNA repair protein RAD50</fullName>
    </submittedName>
</protein>
<feature type="region of interest" description="Disordered" evidence="1">
    <location>
        <begin position="375"/>
        <end position="437"/>
    </location>
</feature>
<feature type="compositionally biased region" description="Low complexity" evidence="1">
    <location>
        <begin position="375"/>
        <end position="392"/>
    </location>
</feature>
<evidence type="ECO:0000256" key="2">
    <source>
        <dbReference type="SAM" id="SignalP"/>
    </source>
</evidence>
<evidence type="ECO:0000313" key="3">
    <source>
        <dbReference type="EMBL" id="TQN68419.1"/>
    </source>
</evidence>
<dbReference type="PANTHER" id="PTHR33657:SF6">
    <property type="entry name" value="SECRETED PROTEIN"/>
    <property type="match status" value="1"/>
</dbReference>
<dbReference type="InterPro" id="IPR008701">
    <property type="entry name" value="NPP1"/>
</dbReference>
<dbReference type="EMBL" id="PUHP01000704">
    <property type="protein sequence ID" value="TQN68419.1"/>
    <property type="molecule type" value="Genomic_DNA"/>
</dbReference>
<name>A0A5Q4BP77_9PEZI</name>
<comment type="caution">
    <text evidence="3">The sequence shown here is derived from an EMBL/GenBank/DDBJ whole genome shotgun (WGS) entry which is preliminary data.</text>
</comment>
<accession>A0A5Q4BP77</accession>
<dbReference type="AlphaFoldDB" id="A0A5Q4BP77"/>
<dbReference type="PANTHER" id="PTHR33657">
    <property type="entry name" value="DOMAIN PROTEIN, PUTATIVE (AFU_ORTHOLOGUE AFUA_5G00600)-RELATED"/>
    <property type="match status" value="1"/>
</dbReference>
<reference evidence="3 4" key="1">
    <citation type="journal article" date="2019" name="Sci. Rep.">
        <title>Colletotrichum shisoi sp. nov., an anthracnose pathogen of Perilla frutescens in Japan: molecular phylogenetic, morphological and genomic evidence.</title>
        <authorList>
            <person name="Gan P."/>
            <person name="Tsushima A."/>
            <person name="Hiroyama R."/>
            <person name="Narusaka M."/>
            <person name="Takano Y."/>
            <person name="Narusaka Y."/>
            <person name="Kawaradani M."/>
            <person name="Damm U."/>
            <person name="Shirasu K."/>
        </authorList>
    </citation>
    <scope>NUCLEOTIDE SEQUENCE [LARGE SCALE GENOMIC DNA]</scope>
    <source>
        <strain evidence="3 4">PG-2018a</strain>
    </source>
</reference>
<dbReference type="OrthoDB" id="89086at2759"/>
<evidence type="ECO:0000313" key="4">
    <source>
        <dbReference type="Proteomes" id="UP000326340"/>
    </source>
</evidence>
<dbReference type="Pfam" id="PF05630">
    <property type="entry name" value="NPP1"/>
    <property type="match status" value="1"/>
</dbReference>
<feature type="compositionally biased region" description="Low complexity" evidence="1">
    <location>
        <begin position="325"/>
        <end position="346"/>
    </location>
</feature>
<feature type="signal peptide" evidence="2">
    <location>
        <begin position="1"/>
        <end position="20"/>
    </location>
</feature>
<organism evidence="3 4">
    <name type="scientific">Colletotrichum shisoi</name>
    <dbReference type="NCBI Taxonomy" id="2078593"/>
    <lineage>
        <taxon>Eukaryota</taxon>
        <taxon>Fungi</taxon>
        <taxon>Dikarya</taxon>
        <taxon>Ascomycota</taxon>
        <taxon>Pezizomycotina</taxon>
        <taxon>Sordariomycetes</taxon>
        <taxon>Hypocreomycetidae</taxon>
        <taxon>Glomerellales</taxon>
        <taxon>Glomerellaceae</taxon>
        <taxon>Colletotrichum</taxon>
        <taxon>Colletotrichum destructivum species complex</taxon>
    </lineage>
</organism>